<proteinExistence type="predicted"/>
<name>A0A0A9WZS9_LYGHE</name>
<dbReference type="Gene3D" id="3.60.10.10">
    <property type="entry name" value="Endonuclease/exonuclease/phosphatase"/>
    <property type="match status" value="1"/>
</dbReference>
<evidence type="ECO:0000313" key="1">
    <source>
        <dbReference type="EMBL" id="JAG10355.1"/>
    </source>
</evidence>
<organism evidence="1">
    <name type="scientific">Lygus hesperus</name>
    <name type="common">Western plant bug</name>
    <dbReference type="NCBI Taxonomy" id="30085"/>
    <lineage>
        <taxon>Eukaryota</taxon>
        <taxon>Metazoa</taxon>
        <taxon>Ecdysozoa</taxon>
        <taxon>Arthropoda</taxon>
        <taxon>Hexapoda</taxon>
        <taxon>Insecta</taxon>
        <taxon>Pterygota</taxon>
        <taxon>Neoptera</taxon>
        <taxon>Paraneoptera</taxon>
        <taxon>Hemiptera</taxon>
        <taxon>Heteroptera</taxon>
        <taxon>Panheteroptera</taxon>
        <taxon>Cimicomorpha</taxon>
        <taxon>Miridae</taxon>
        <taxon>Mirini</taxon>
        <taxon>Lygus</taxon>
    </lineage>
</organism>
<dbReference type="InterPro" id="IPR036691">
    <property type="entry name" value="Endo/exonu/phosph_ase_sf"/>
</dbReference>
<reference evidence="1" key="2">
    <citation type="submission" date="2014-07" db="EMBL/GenBank/DDBJ databases">
        <authorList>
            <person name="Hull J."/>
        </authorList>
    </citation>
    <scope>NUCLEOTIDE SEQUENCE</scope>
</reference>
<dbReference type="EMBL" id="GBHO01033249">
    <property type="protein sequence ID" value="JAG10355.1"/>
    <property type="molecule type" value="Transcribed_RNA"/>
</dbReference>
<protein>
    <submittedName>
        <fullName evidence="1">Uncharacterized protein</fullName>
    </submittedName>
</protein>
<gene>
    <name evidence="1" type="ORF">CM83_105266</name>
</gene>
<sequence length="108" mass="11947">MSMSINESLANACGNSLNSLRVSHVNAERLHIPSHWADFSEIFKGDVMDVIAVSETFFKPAINSSSFELPGFSLVRNDRLNKEGGGVCLYIKNSLKYKVLCKSSPEYS</sequence>
<dbReference type="SUPFAM" id="SSF56219">
    <property type="entry name" value="DNase I-like"/>
    <property type="match status" value="1"/>
</dbReference>
<dbReference type="AlphaFoldDB" id="A0A0A9WZS9"/>
<feature type="non-terminal residue" evidence="1">
    <location>
        <position position="108"/>
    </location>
</feature>
<reference evidence="1" key="1">
    <citation type="journal article" date="2014" name="PLoS ONE">
        <title>Transcriptome-Based Identification of ABC Transporters in the Western Tarnished Plant Bug Lygus hesperus.</title>
        <authorList>
            <person name="Hull J.J."/>
            <person name="Chaney K."/>
            <person name="Geib S.M."/>
            <person name="Fabrick J.A."/>
            <person name="Brent C.S."/>
            <person name="Walsh D."/>
            <person name="Lavine L.C."/>
        </authorList>
    </citation>
    <scope>NUCLEOTIDE SEQUENCE</scope>
</reference>
<accession>A0A0A9WZS9</accession>